<reference evidence="1 2" key="1">
    <citation type="submission" date="2016-10" db="EMBL/GenBank/DDBJ databases">
        <authorList>
            <person name="de Groot N.N."/>
        </authorList>
    </citation>
    <scope>NUCLEOTIDE SEQUENCE [LARGE SCALE GENOMIC DNA]</scope>
    <source>
        <strain evidence="1 2">DSM 3857</strain>
    </source>
</reference>
<dbReference type="EMBL" id="FOCE01000010">
    <property type="protein sequence ID" value="SEN99463.1"/>
    <property type="molecule type" value="Genomic_DNA"/>
</dbReference>
<dbReference type="RefSeq" id="WP_091303050.1">
    <property type="nucleotide sequence ID" value="NZ_FOCE01000010.1"/>
</dbReference>
<dbReference type="STRING" id="933059.SAMN04488103_11084"/>
<name>A0A1H8L2V1_9RHOB</name>
<dbReference type="AlphaFoldDB" id="A0A1H8L2V1"/>
<protein>
    <submittedName>
        <fullName evidence="1">Uncharacterized protein, contains GYD domain</fullName>
    </submittedName>
</protein>
<gene>
    <name evidence="1" type="ORF">SAMN04488103_11084</name>
</gene>
<accession>A0A1H8L2V1</accession>
<dbReference type="InterPro" id="IPR014845">
    <property type="entry name" value="GYD/TTHA1554"/>
</dbReference>
<evidence type="ECO:0000313" key="2">
    <source>
        <dbReference type="Proteomes" id="UP000198761"/>
    </source>
</evidence>
<dbReference type="Pfam" id="PF08734">
    <property type="entry name" value="GYD"/>
    <property type="match status" value="1"/>
</dbReference>
<organism evidence="1 2">
    <name type="scientific">Gemmobacter aquatilis</name>
    <dbReference type="NCBI Taxonomy" id="933059"/>
    <lineage>
        <taxon>Bacteria</taxon>
        <taxon>Pseudomonadati</taxon>
        <taxon>Pseudomonadota</taxon>
        <taxon>Alphaproteobacteria</taxon>
        <taxon>Rhodobacterales</taxon>
        <taxon>Paracoccaceae</taxon>
        <taxon>Gemmobacter</taxon>
    </lineage>
</organism>
<evidence type="ECO:0000313" key="1">
    <source>
        <dbReference type="EMBL" id="SEN99463.1"/>
    </source>
</evidence>
<sequence length="110" mass="11551">MAKFIVTGCYTPAAMKGMLAHPSDREAATRALIESSGGKLSLYLLTTGESDFLMVVETDDIRKVLPALIVASAAGAATGFRTVQAFTAQEFQAAQVAAGDLALRYTPPAR</sequence>
<dbReference type="OrthoDB" id="165683at2"/>
<keyword evidence="2" id="KW-1185">Reference proteome</keyword>
<proteinExistence type="predicted"/>
<dbReference type="Proteomes" id="UP000198761">
    <property type="component" value="Unassembled WGS sequence"/>
</dbReference>